<evidence type="ECO:0000313" key="5">
    <source>
        <dbReference type="EMBL" id="GBG83353.1"/>
    </source>
</evidence>
<dbReference type="Proteomes" id="UP000265515">
    <property type="component" value="Unassembled WGS sequence"/>
</dbReference>
<comment type="caution">
    <text evidence="5">The sequence shown here is derived from an EMBL/GenBank/DDBJ whole genome shotgun (WGS) entry which is preliminary data.</text>
</comment>
<dbReference type="Pfam" id="PF00332">
    <property type="entry name" value="Glyco_hydro_17"/>
    <property type="match status" value="1"/>
</dbReference>
<dbReference type="GO" id="GO:0005975">
    <property type="term" value="P:carbohydrate metabolic process"/>
    <property type="evidence" value="ECO:0007669"/>
    <property type="project" value="InterPro"/>
</dbReference>
<evidence type="ECO:0000256" key="1">
    <source>
        <dbReference type="ARBA" id="ARBA00008773"/>
    </source>
</evidence>
<dbReference type="Gene3D" id="3.20.20.80">
    <property type="entry name" value="Glycosidases"/>
    <property type="match status" value="1"/>
</dbReference>
<dbReference type="SUPFAM" id="SSF51445">
    <property type="entry name" value="(Trans)glycosidases"/>
    <property type="match status" value="1"/>
</dbReference>
<dbReference type="STRING" id="69332.A0A388LM90"/>
<dbReference type="Gramene" id="GBG83353">
    <property type="protein sequence ID" value="GBG83353"/>
    <property type="gene ID" value="CBR_g37067"/>
</dbReference>
<dbReference type="PANTHER" id="PTHR32227">
    <property type="entry name" value="GLUCAN ENDO-1,3-BETA-GLUCOSIDASE BG1-RELATED-RELATED"/>
    <property type="match status" value="1"/>
</dbReference>
<organism evidence="5 6">
    <name type="scientific">Chara braunii</name>
    <name type="common">Braun's stonewort</name>
    <dbReference type="NCBI Taxonomy" id="69332"/>
    <lineage>
        <taxon>Eukaryota</taxon>
        <taxon>Viridiplantae</taxon>
        <taxon>Streptophyta</taxon>
        <taxon>Charophyceae</taxon>
        <taxon>Charales</taxon>
        <taxon>Characeae</taxon>
        <taxon>Chara</taxon>
    </lineage>
</organism>
<name>A0A388LM90_CHABU</name>
<dbReference type="OrthoDB" id="941679at2759"/>
<dbReference type="InterPro" id="IPR044965">
    <property type="entry name" value="Glyco_hydro_17_plant"/>
</dbReference>
<reference evidence="5 6" key="1">
    <citation type="journal article" date="2018" name="Cell">
        <title>The Chara Genome: Secondary Complexity and Implications for Plant Terrestrialization.</title>
        <authorList>
            <person name="Nishiyama T."/>
            <person name="Sakayama H."/>
            <person name="Vries J.D."/>
            <person name="Buschmann H."/>
            <person name="Saint-Marcoux D."/>
            <person name="Ullrich K.K."/>
            <person name="Haas F.B."/>
            <person name="Vanderstraeten L."/>
            <person name="Becker D."/>
            <person name="Lang D."/>
            <person name="Vosolsobe S."/>
            <person name="Rombauts S."/>
            <person name="Wilhelmsson P.K.I."/>
            <person name="Janitza P."/>
            <person name="Kern R."/>
            <person name="Heyl A."/>
            <person name="Rumpler F."/>
            <person name="Villalobos L.I.A.C."/>
            <person name="Clay J.M."/>
            <person name="Skokan R."/>
            <person name="Toyoda A."/>
            <person name="Suzuki Y."/>
            <person name="Kagoshima H."/>
            <person name="Schijlen E."/>
            <person name="Tajeshwar N."/>
            <person name="Catarino B."/>
            <person name="Hetherington A.J."/>
            <person name="Saltykova A."/>
            <person name="Bonnot C."/>
            <person name="Breuninger H."/>
            <person name="Symeonidi A."/>
            <person name="Radhakrishnan G.V."/>
            <person name="Van Nieuwerburgh F."/>
            <person name="Deforce D."/>
            <person name="Chang C."/>
            <person name="Karol K.G."/>
            <person name="Hedrich R."/>
            <person name="Ulvskov P."/>
            <person name="Glockner G."/>
            <person name="Delwiche C.F."/>
            <person name="Petrasek J."/>
            <person name="Van de Peer Y."/>
            <person name="Friml J."/>
            <person name="Beilby M."/>
            <person name="Dolan L."/>
            <person name="Kohara Y."/>
            <person name="Sugano S."/>
            <person name="Fujiyama A."/>
            <person name="Delaux P.-M."/>
            <person name="Quint M."/>
            <person name="TheiBen G."/>
            <person name="Hagemann M."/>
            <person name="Harholt J."/>
            <person name="Dunand C."/>
            <person name="Zachgo S."/>
            <person name="Langdale J."/>
            <person name="Maumus F."/>
            <person name="Straeten D.V.D."/>
            <person name="Gould S.B."/>
            <person name="Rensing S.A."/>
        </authorList>
    </citation>
    <scope>NUCLEOTIDE SEQUENCE [LARGE SCALE GENOMIC DNA]</scope>
    <source>
        <strain evidence="5 6">S276</strain>
    </source>
</reference>
<accession>A0A388LM90</accession>
<dbReference type="InterPro" id="IPR000490">
    <property type="entry name" value="Glyco_hydro_17"/>
</dbReference>
<evidence type="ECO:0000256" key="3">
    <source>
        <dbReference type="ARBA" id="ARBA00023295"/>
    </source>
</evidence>
<evidence type="ECO:0000313" key="6">
    <source>
        <dbReference type="Proteomes" id="UP000265515"/>
    </source>
</evidence>
<dbReference type="EMBL" id="BFEA01000436">
    <property type="protein sequence ID" value="GBG83353.1"/>
    <property type="molecule type" value="Genomic_DNA"/>
</dbReference>
<evidence type="ECO:0000256" key="4">
    <source>
        <dbReference type="RuleBase" id="RU004335"/>
    </source>
</evidence>
<sequence>MTMLRRSGGSESGRCLRPFLLPRWLAVDLSFISEQSSRSLGQVDRHMISLFLSGTMLAAMMLMSTCVEPGHAAQHGAGFNFGIDLSSRPLPFDRVVETLQTSKANAVKIFRHNAKFLQAVSGVDIHVVAGIANEQIPILANDYEAAKGYISDNIKPFVPATKIKIIVVGNEANEPYALKFLPQLVAAMRHVHRAVQHFGLQEQIKVTHPFSFGIMGTSYPPSAGAFQDKHKPMLGELLQFLADTGSPFMINIYPFLTVAQNAEIPLSYALYQATPEQHQEDGQHKYTNLMDAMVDSTLAAMEREGFPNLHLEVGEVGWPTGGHALATVENARLFNTGLVKHILSKKGTPRRPGWMQMYIFALLDEDQKSTDIGPFEPFWGVYTMEGVPKYPLDLTSS</sequence>
<protein>
    <recommendedName>
        <fullName evidence="7">Glucan endo-1,3-beta-D-glucosidase</fullName>
    </recommendedName>
</protein>
<dbReference type="GO" id="GO:0004553">
    <property type="term" value="F:hydrolase activity, hydrolyzing O-glycosyl compounds"/>
    <property type="evidence" value="ECO:0007669"/>
    <property type="project" value="InterPro"/>
</dbReference>
<gene>
    <name evidence="5" type="ORF">CBR_g37067</name>
</gene>
<evidence type="ECO:0008006" key="7">
    <source>
        <dbReference type="Google" id="ProtNLM"/>
    </source>
</evidence>
<dbReference type="InterPro" id="IPR017853">
    <property type="entry name" value="GH"/>
</dbReference>
<evidence type="ECO:0000256" key="2">
    <source>
        <dbReference type="ARBA" id="ARBA00022801"/>
    </source>
</evidence>
<dbReference type="AlphaFoldDB" id="A0A388LM90"/>
<comment type="similarity">
    <text evidence="1 4">Belongs to the glycosyl hydrolase 17 family.</text>
</comment>
<keyword evidence="6" id="KW-1185">Reference proteome</keyword>
<keyword evidence="2" id="KW-0378">Hydrolase</keyword>
<proteinExistence type="inferred from homology"/>
<keyword evidence="3" id="KW-0326">Glycosidase</keyword>